<dbReference type="InterPro" id="IPR023214">
    <property type="entry name" value="HAD_sf"/>
</dbReference>
<dbReference type="EMBL" id="CP036425">
    <property type="protein sequence ID" value="QDU35189.1"/>
    <property type="molecule type" value="Genomic_DNA"/>
</dbReference>
<dbReference type="NCBIfam" id="TIGR01549">
    <property type="entry name" value="HAD-SF-IA-v1"/>
    <property type="match status" value="1"/>
</dbReference>
<evidence type="ECO:0000256" key="1">
    <source>
        <dbReference type="ARBA" id="ARBA00001946"/>
    </source>
</evidence>
<dbReference type="InterPro" id="IPR036412">
    <property type="entry name" value="HAD-like_sf"/>
</dbReference>
<dbReference type="Proteomes" id="UP000317369">
    <property type="component" value="Chromosome"/>
</dbReference>
<keyword evidence="3" id="KW-0460">Magnesium</keyword>
<dbReference type="Gene3D" id="1.20.120.710">
    <property type="entry name" value="Haloacid dehalogenase hydrolase-like domain"/>
    <property type="match status" value="1"/>
</dbReference>
<dbReference type="SFLD" id="SFLDS00003">
    <property type="entry name" value="Haloacid_Dehalogenase"/>
    <property type="match status" value="1"/>
</dbReference>
<sequence>MITLPPALLIDLDDTILDTTPSADRNWLNTAQRARDAGIPIDPTHFTQHMDDVRDWFWSDPQRSLIGRLNLEQARADMITETLVRMEYPNDIPTLAEQLQKDFTANRIPVMQPLDGAMTALAEFKNRNIKTALLTNGMAATQRAKVIHFELEQYFDKIYIEGEIGIGKPEPKLFHRVLSELDVTPDQAWMIGDSLAWEVAAPQQLGIKGVWLDWRRQGLPAESDIIPDLIIHSLADLI</sequence>
<proteinExistence type="predicted"/>
<dbReference type="NCBIfam" id="TIGR01509">
    <property type="entry name" value="HAD-SF-IA-v3"/>
    <property type="match status" value="1"/>
</dbReference>
<name>A0A517YYA1_9BACT</name>
<dbReference type="PANTHER" id="PTHR46470">
    <property type="entry name" value="N-ACYLNEURAMINATE-9-PHOSPHATASE"/>
    <property type="match status" value="1"/>
</dbReference>
<evidence type="ECO:0000256" key="2">
    <source>
        <dbReference type="ARBA" id="ARBA00022801"/>
    </source>
</evidence>
<organism evidence="4 5">
    <name type="scientific">Poriferisphaera corsica</name>
    <dbReference type="NCBI Taxonomy" id="2528020"/>
    <lineage>
        <taxon>Bacteria</taxon>
        <taxon>Pseudomonadati</taxon>
        <taxon>Planctomycetota</taxon>
        <taxon>Phycisphaerae</taxon>
        <taxon>Phycisphaerales</taxon>
        <taxon>Phycisphaeraceae</taxon>
        <taxon>Poriferisphaera</taxon>
    </lineage>
</organism>
<dbReference type="EC" id="3.1.3.5" evidence="4"/>
<accession>A0A517YYA1</accession>
<dbReference type="SFLD" id="SFLDG01129">
    <property type="entry name" value="C1.5:_HAD__Beta-PGM__Phosphata"/>
    <property type="match status" value="1"/>
</dbReference>
<dbReference type="PANTHER" id="PTHR46470:SF4">
    <property type="entry name" value="5-AMINO-6-(5-PHOSPHO-D-RIBITYLAMINO)URACIL PHOSPHATASE YIGB"/>
    <property type="match status" value="1"/>
</dbReference>
<dbReference type="RefSeq" id="WP_145080158.1">
    <property type="nucleotide sequence ID" value="NZ_CP036425.1"/>
</dbReference>
<reference evidence="4 5" key="1">
    <citation type="submission" date="2019-02" db="EMBL/GenBank/DDBJ databases">
        <title>Deep-cultivation of Planctomycetes and their phenomic and genomic characterization uncovers novel biology.</title>
        <authorList>
            <person name="Wiegand S."/>
            <person name="Jogler M."/>
            <person name="Boedeker C."/>
            <person name="Pinto D."/>
            <person name="Vollmers J."/>
            <person name="Rivas-Marin E."/>
            <person name="Kohn T."/>
            <person name="Peeters S.H."/>
            <person name="Heuer A."/>
            <person name="Rast P."/>
            <person name="Oberbeckmann S."/>
            <person name="Bunk B."/>
            <person name="Jeske O."/>
            <person name="Meyerdierks A."/>
            <person name="Storesund J.E."/>
            <person name="Kallscheuer N."/>
            <person name="Luecker S."/>
            <person name="Lage O.M."/>
            <person name="Pohl T."/>
            <person name="Merkel B.J."/>
            <person name="Hornburger P."/>
            <person name="Mueller R.-W."/>
            <person name="Bruemmer F."/>
            <person name="Labrenz M."/>
            <person name="Spormann A.M."/>
            <person name="Op den Camp H."/>
            <person name="Overmann J."/>
            <person name="Amann R."/>
            <person name="Jetten M.S.M."/>
            <person name="Mascher T."/>
            <person name="Medema M.H."/>
            <person name="Devos D.P."/>
            <person name="Kaster A.-K."/>
            <person name="Ovreas L."/>
            <person name="Rohde M."/>
            <person name="Galperin M.Y."/>
            <person name="Jogler C."/>
        </authorList>
    </citation>
    <scope>NUCLEOTIDE SEQUENCE [LARGE SCALE GENOMIC DNA]</scope>
    <source>
        <strain evidence="4 5">KS4</strain>
    </source>
</reference>
<evidence type="ECO:0000256" key="3">
    <source>
        <dbReference type="ARBA" id="ARBA00022842"/>
    </source>
</evidence>
<dbReference type="PRINTS" id="PR00413">
    <property type="entry name" value="HADHALOGNASE"/>
</dbReference>
<dbReference type="GO" id="GO:0009231">
    <property type="term" value="P:riboflavin biosynthetic process"/>
    <property type="evidence" value="ECO:0007669"/>
    <property type="project" value="TreeGrafter"/>
</dbReference>
<evidence type="ECO:0000313" key="5">
    <source>
        <dbReference type="Proteomes" id="UP000317369"/>
    </source>
</evidence>
<dbReference type="InterPro" id="IPR051400">
    <property type="entry name" value="HAD-like_hydrolase"/>
</dbReference>
<dbReference type="Pfam" id="PF00702">
    <property type="entry name" value="Hydrolase"/>
    <property type="match status" value="1"/>
</dbReference>
<keyword evidence="5" id="KW-1185">Reference proteome</keyword>
<dbReference type="OrthoDB" id="9797415at2"/>
<dbReference type="Gene3D" id="3.40.50.1000">
    <property type="entry name" value="HAD superfamily/HAD-like"/>
    <property type="match status" value="1"/>
</dbReference>
<dbReference type="InterPro" id="IPR006439">
    <property type="entry name" value="HAD-SF_hydro_IA"/>
</dbReference>
<evidence type="ECO:0000313" key="4">
    <source>
        <dbReference type="EMBL" id="QDU35189.1"/>
    </source>
</evidence>
<protein>
    <submittedName>
        <fullName evidence="4">Pyrimidine 5'-nucleotidase YjjG</fullName>
        <ecNumber evidence="4">3.1.3.5</ecNumber>
    </submittedName>
</protein>
<dbReference type="AlphaFoldDB" id="A0A517YYA1"/>
<dbReference type="SUPFAM" id="SSF56784">
    <property type="entry name" value="HAD-like"/>
    <property type="match status" value="1"/>
</dbReference>
<comment type="cofactor">
    <cofactor evidence="1">
        <name>Mg(2+)</name>
        <dbReference type="ChEBI" id="CHEBI:18420"/>
    </cofactor>
</comment>
<gene>
    <name evidence="4" type="primary">yjjG</name>
    <name evidence="4" type="ORF">KS4_32690</name>
</gene>
<dbReference type="GO" id="GO:0008253">
    <property type="term" value="F:5'-nucleotidase activity"/>
    <property type="evidence" value="ECO:0007669"/>
    <property type="project" value="UniProtKB-EC"/>
</dbReference>
<keyword evidence="2 4" id="KW-0378">Hydrolase</keyword>
<dbReference type="KEGG" id="pcor:KS4_32690"/>